<gene>
    <name evidence="1" type="ORF">BDV98DRAFT_612415</name>
</gene>
<keyword evidence="2" id="KW-1185">Reference proteome</keyword>
<name>A0A5C3QL98_9AGAR</name>
<sequence length="389" mass="43768">MEIVINILEAAYYGDDLQPNRPLLLACSLVSKDWCATSQKLLFRDVTLRTQDAYRAFKRAVDGTTERGRMLSQAVVRLHVTLDPSQPRHLYPQSFARAVSLCPNLYELQVALYGYRERRSSVGDAGDERLRPTGSFDNHTLSLLRSGPKITALRFDNWSENRQAMAPLLDIYHPTLKFLSMSGTAPERLPTPFQGSLEEVRMNFLVEPALEFTDSLLLHSSSSLRSLELEREPSTDLFKHLIHNHASTLESITIPVCGNFDHAIALKQCTKLRELKIESPWVSPMVFKHLSEHIEHIAVGVDAGTALQPVIDAVKTRKQMSAVTLQIWQGGESHPLISTLKVACAFRGLELKITRDVRAFRQISRGDPVSSSSFPRVKSLENLHLMRSC</sequence>
<dbReference type="SUPFAM" id="SSF52047">
    <property type="entry name" value="RNI-like"/>
    <property type="match status" value="1"/>
</dbReference>
<reference evidence="1 2" key="1">
    <citation type="journal article" date="2019" name="Nat. Ecol. Evol.">
        <title>Megaphylogeny resolves global patterns of mushroom evolution.</title>
        <authorList>
            <person name="Varga T."/>
            <person name="Krizsan K."/>
            <person name="Foldi C."/>
            <person name="Dima B."/>
            <person name="Sanchez-Garcia M."/>
            <person name="Sanchez-Ramirez S."/>
            <person name="Szollosi G.J."/>
            <person name="Szarkandi J.G."/>
            <person name="Papp V."/>
            <person name="Albert L."/>
            <person name="Andreopoulos W."/>
            <person name="Angelini C."/>
            <person name="Antonin V."/>
            <person name="Barry K.W."/>
            <person name="Bougher N.L."/>
            <person name="Buchanan P."/>
            <person name="Buyck B."/>
            <person name="Bense V."/>
            <person name="Catcheside P."/>
            <person name="Chovatia M."/>
            <person name="Cooper J."/>
            <person name="Damon W."/>
            <person name="Desjardin D."/>
            <person name="Finy P."/>
            <person name="Geml J."/>
            <person name="Haridas S."/>
            <person name="Hughes K."/>
            <person name="Justo A."/>
            <person name="Karasinski D."/>
            <person name="Kautmanova I."/>
            <person name="Kiss B."/>
            <person name="Kocsube S."/>
            <person name="Kotiranta H."/>
            <person name="LaButti K.M."/>
            <person name="Lechner B.E."/>
            <person name="Liimatainen K."/>
            <person name="Lipzen A."/>
            <person name="Lukacs Z."/>
            <person name="Mihaltcheva S."/>
            <person name="Morgado L.N."/>
            <person name="Niskanen T."/>
            <person name="Noordeloos M.E."/>
            <person name="Ohm R.A."/>
            <person name="Ortiz-Santana B."/>
            <person name="Ovrebo C."/>
            <person name="Racz N."/>
            <person name="Riley R."/>
            <person name="Savchenko A."/>
            <person name="Shiryaev A."/>
            <person name="Soop K."/>
            <person name="Spirin V."/>
            <person name="Szebenyi C."/>
            <person name="Tomsovsky M."/>
            <person name="Tulloss R.E."/>
            <person name="Uehling J."/>
            <person name="Grigoriev I.V."/>
            <person name="Vagvolgyi C."/>
            <person name="Papp T."/>
            <person name="Martin F.M."/>
            <person name="Miettinen O."/>
            <person name="Hibbett D.S."/>
            <person name="Nagy L.G."/>
        </authorList>
    </citation>
    <scope>NUCLEOTIDE SEQUENCE [LARGE SCALE GENOMIC DNA]</scope>
    <source>
        <strain evidence="1 2">CBS 309.79</strain>
    </source>
</reference>
<dbReference type="Gene3D" id="3.80.10.10">
    <property type="entry name" value="Ribonuclease Inhibitor"/>
    <property type="match status" value="1"/>
</dbReference>
<accession>A0A5C3QL98</accession>
<dbReference type="AlphaFoldDB" id="A0A5C3QL98"/>
<evidence type="ECO:0000313" key="1">
    <source>
        <dbReference type="EMBL" id="TFL02297.1"/>
    </source>
</evidence>
<dbReference type="Proteomes" id="UP000305067">
    <property type="component" value="Unassembled WGS sequence"/>
</dbReference>
<dbReference type="InterPro" id="IPR032675">
    <property type="entry name" value="LRR_dom_sf"/>
</dbReference>
<proteinExistence type="predicted"/>
<evidence type="ECO:0000313" key="2">
    <source>
        <dbReference type="Proteomes" id="UP000305067"/>
    </source>
</evidence>
<evidence type="ECO:0008006" key="3">
    <source>
        <dbReference type="Google" id="ProtNLM"/>
    </source>
</evidence>
<protein>
    <recommendedName>
        <fullName evidence="3">F-box domain-containing protein</fullName>
    </recommendedName>
</protein>
<dbReference type="STRING" id="1884261.A0A5C3QL98"/>
<organism evidence="1 2">
    <name type="scientific">Pterulicium gracile</name>
    <dbReference type="NCBI Taxonomy" id="1884261"/>
    <lineage>
        <taxon>Eukaryota</taxon>
        <taxon>Fungi</taxon>
        <taxon>Dikarya</taxon>
        <taxon>Basidiomycota</taxon>
        <taxon>Agaricomycotina</taxon>
        <taxon>Agaricomycetes</taxon>
        <taxon>Agaricomycetidae</taxon>
        <taxon>Agaricales</taxon>
        <taxon>Pleurotineae</taxon>
        <taxon>Pterulaceae</taxon>
        <taxon>Pterulicium</taxon>
    </lineage>
</organism>
<dbReference type="OrthoDB" id="2522283at2759"/>
<dbReference type="EMBL" id="ML178823">
    <property type="protein sequence ID" value="TFL02297.1"/>
    <property type="molecule type" value="Genomic_DNA"/>
</dbReference>